<dbReference type="Proteomes" id="UP001595947">
    <property type="component" value="Unassembled WGS sequence"/>
</dbReference>
<dbReference type="PROSITE" id="PS01124">
    <property type="entry name" value="HTH_ARAC_FAMILY_2"/>
    <property type="match status" value="1"/>
</dbReference>
<keyword evidence="1" id="KW-0805">Transcription regulation</keyword>
<evidence type="ECO:0000259" key="5">
    <source>
        <dbReference type="PROSITE" id="PS01124"/>
    </source>
</evidence>
<dbReference type="EMBL" id="JBHSIV010000030">
    <property type="protein sequence ID" value="MFC5065080.1"/>
    <property type="molecule type" value="Genomic_DNA"/>
</dbReference>
<evidence type="ECO:0000256" key="3">
    <source>
        <dbReference type="ARBA" id="ARBA00023163"/>
    </source>
</evidence>
<reference evidence="7" key="1">
    <citation type="journal article" date="2019" name="Int. J. Syst. Evol. Microbiol.">
        <title>The Global Catalogue of Microorganisms (GCM) 10K type strain sequencing project: providing services to taxonomists for standard genome sequencing and annotation.</title>
        <authorList>
            <consortium name="The Broad Institute Genomics Platform"/>
            <consortium name="The Broad Institute Genome Sequencing Center for Infectious Disease"/>
            <person name="Wu L."/>
            <person name="Ma J."/>
        </authorList>
    </citation>
    <scope>NUCLEOTIDE SEQUENCE [LARGE SCALE GENOMIC DNA]</scope>
    <source>
        <strain evidence="7">CGMCC 4.7093</strain>
    </source>
</reference>
<feature type="region of interest" description="Disordered" evidence="4">
    <location>
        <begin position="264"/>
        <end position="286"/>
    </location>
</feature>
<dbReference type="SUPFAM" id="SSF46689">
    <property type="entry name" value="Homeodomain-like"/>
    <property type="match status" value="1"/>
</dbReference>
<feature type="domain" description="HTH araC/xylS-type" evidence="5">
    <location>
        <begin position="149"/>
        <end position="252"/>
    </location>
</feature>
<keyword evidence="7" id="KW-1185">Reference proteome</keyword>
<dbReference type="PANTHER" id="PTHR46796:SF15">
    <property type="entry name" value="BLL1074 PROTEIN"/>
    <property type="match status" value="1"/>
</dbReference>
<dbReference type="RefSeq" id="WP_378038413.1">
    <property type="nucleotide sequence ID" value="NZ_JBHSIV010000030.1"/>
</dbReference>
<dbReference type="Gene3D" id="1.10.10.60">
    <property type="entry name" value="Homeodomain-like"/>
    <property type="match status" value="2"/>
</dbReference>
<dbReference type="Pfam" id="PF12833">
    <property type="entry name" value="HTH_18"/>
    <property type="match status" value="1"/>
</dbReference>
<gene>
    <name evidence="6" type="ORF">ACFPBZ_22880</name>
</gene>
<organism evidence="6 7">
    <name type="scientific">Actinomycetospora atypica</name>
    <dbReference type="NCBI Taxonomy" id="1290095"/>
    <lineage>
        <taxon>Bacteria</taxon>
        <taxon>Bacillati</taxon>
        <taxon>Actinomycetota</taxon>
        <taxon>Actinomycetes</taxon>
        <taxon>Pseudonocardiales</taxon>
        <taxon>Pseudonocardiaceae</taxon>
        <taxon>Actinomycetospora</taxon>
    </lineage>
</organism>
<proteinExistence type="predicted"/>
<sequence>MFLLGRVPPALRGVVRRLAAYDERSDLPVRRRQAPAATCTLVVGIADPLRVDGRRVGSFAAGLTDTAAVTEFAGHQAGVQADLTPLGAWRLLGTPLPGLVSLPELGGAFAGLDERLADRPTWPGRLALVADVLTDLLAAAPAPLDPEVARAWSLLDASAGRVAVGALAAEVGWSRRHLSRRFTAQVGLPPTVAGRVLRFRRAADLLVPPPGARLHRQRIADVAAGCGFADHAHLDREFAALAGCSPREYVAQWAAVAVDPADVTVAPGPGSPTSKTDRPRSATITA</sequence>
<evidence type="ECO:0000313" key="7">
    <source>
        <dbReference type="Proteomes" id="UP001595947"/>
    </source>
</evidence>
<evidence type="ECO:0000256" key="4">
    <source>
        <dbReference type="SAM" id="MobiDB-lite"/>
    </source>
</evidence>
<keyword evidence="2" id="KW-0238">DNA-binding</keyword>
<comment type="caution">
    <text evidence="6">The sequence shown here is derived from an EMBL/GenBank/DDBJ whole genome shotgun (WGS) entry which is preliminary data.</text>
</comment>
<evidence type="ECO:0000256" key="2">
    <source>
        <dbReference type="ARBA" id="ARBA00023125"/>
    </source>
</evidence>
<keyword evidence="3" id="KW-0804">Transcription</keyword>
<evidence type="ECO:0000313" key="6">
    <source>
        <dbReference type="EMBL" id="MFC5065080.1"/>
    </source>
</evidence>
<evidence type="ECO:0000256" key="1">
    <source>
        <dbReference type="ARBA" id="ARBA00023015"/>
    </source>
</evidence>
<dbReference type="InterPro" id="IPR009057">
    <property type="entry name" value="Homeodomain-like_sf"/>
</dbReference>
<name>A0ABV9YUG0_9PSEU</name>
<dbReference type="InterPro" id="IPR050204">
    <property type="entry name" value="AraC_XylS_family_regulators"/>
</dbReference>
<dbReference type="PANTHER" id="PTHR46796">
    <property type="entry name" value="HTH-TYPE TRANSCRIPTIONAL ACTIVATOR RHAS-RELATED"/>
    <property type="match status" value="1"/>
</dbReference>
<accession>A0ABV9YUG0</accession>
<protein>
    <submittedName>
        <fullName evidence="6">Helix-turn-helix domain-containing protein</fullName>
    </submittedName>
</protein>
<dbReference type="InterPro" id="IPR018060">
    <property type="entry name" value="HTH_AraC"/>
</dbReference>
<dbReference type="SMART" id="SM00342">
    <property type="entry name" value="HTH_ARAC"/>
    <property type="match status" value="1"/>
</dbReference>